<name>A0A9J6C8D0_POLVA</name>
<gene>
    <name evidence="4" type="ORF">PVAND_007931</name>
</gene>
<feature type="signal peptide" evidence="3">
    <location>
        <begin position="1"/>
        <end position="18"/>
    </location>
</feature>
<dbReference type="InterPro" id="IPR050333">
    <property type="entry name" value="SLRP"/>
</dbReference>
<evidence type="ECO:0000256" key="1">
    <source>
        <dbReference type="ARBA" id="ARBA00022614"/>
    </source>
</evidence>
<feature type="chain" id="PRO_5039921714" evidence="3">
    <location>
        <begin position="19"/>
        <end position="188"/>
    </location>
</feature>
<dbReference type="AlphaFoldDB" id="A0A9J6C8D0"/>
<proteinExistence type="predicted"/>
<dbReference type="EMBL" id="JADBJN010000002">
    <property type="protein sequence ID" value="KAG5678239.1"/>
    <property type="molecule type" value="Genomic_DNA"/>
</dbReference>
<keyword evidence="3" id="KW-0732">Signal</keyword>
<dbReference type="SUPFAM" id="SSF52058">
    <property type="entry name" value="L domain-like"/>
    <property type="match status" value="1"/>
</dbReference>
<dbReference type="PANTHER" id="PTHR45712:SF22">
    <property type="entry name" value="INSULIN-LIKE GROWTH FACTOR-BINDING PROTEIN COMPLEX ACID LABILE SUBUNIT"/>
    <property type="match status" value="1"/>
</dbReference>
<organism evidence="4 5">
    <name type="scientific">Polypedilum vanderplanki</name>
    <name type="common">Sleeping chironomid midge</name>
    <dbReference type="NCBI Taxonomy" id="319348"/>
    <lineage>
        <taxon>Eukaryota</taxon>
        <taxon>Metazoa</taxon>
        <taxon>Ecdysozoa</taxon>
        <taxon>Arthropoda</taxon>
        <taxon>Hexapoda</taxon>
        <taxon>Insecta</taxon>
        <taxon>Pterygota</taxon>
        <taxon>Neoptera</taxon>
        <taxon>Endopterygota</taxon>
        <taxon>Diptera</taxon>
        <taxon>Nematocera</taxon>
        <taxon>Chironomoidea</taxon>
        <taxon>Chironomidae</taxon>
        <taxon>Chironominae</taxon>
        <taxon>Polypedilum</taxon>
        <taxon>Polypedilum</taxon>
    </lineage>
</organism>
<evidence type="ECO:0000313" key="5">
    <source>
        <dbReference type="Proteomes" id="UP001107558"/>
    </source>
</evidence>
<sequence length="188" mass="21152">MKFLVAFLSTIFITSIKCDLNPLECLPQAERLRGFTFCQFGNQSSADQDVTKVKVAKNSFQGRLIESSQVTAILISFSDFDHIPNSVFQNFGDVTRLKISNSKIAKIDRDDFSTASHLRVLEIENSEIGTVSSNAFGLLKNLEKIEIENCKFDKFSNDALDGLEKLTIIKVENNTYHHSKPNIKNKNV</sequence>
<dbReference type="OrthoDB" id="8023798at2759"/>
<evidence type="ECO:0000256" key="2">
    <source>
        <dbReference type="ARBA" id="ARBA00022737"/>
    </source>
</evidence>
<reference evidence="4" key="1">
    <citation type="submission" date="2021-03" db="EMBL/GenBank/DDBJ databases">
        <title>Chromosome level genome of the anhydrobiotic midge Polypedilum vanderplanki.</title>
        <authorList>
            <person name="Yoshida Y."/>
            <person name="Kikawada T."/>
            <person name="Gusev O."/>
        </authorList>
    </citation>
    <scope>NUCLEOTIDE SEQUENCE</scope>
    <source>
        <strain evidence="4">NIAS01</strain>
        <tissue evidence="4">Whole body or cell culture</tissue>
    </source>
</reference>
<keyword evidence="5" id="KW-1185">Reference proteome</keyword>
<dbReference type="Gene3D" id="3.80.10.10">
    <property type="entry name" value="Ribonuclease Inhibitor"/>
    <property type="match status" value="1"/>
</dbReference>
<keyword evidence="1" id="KW-0433">Leucine-rich repeat</keyword>
<dbReference type="Proteomes" id="UP001107558">
    <property type="component" value="Chromosome 2"/>
</dbReference>
<dbReference type="PANTHER" id="PTHR45712">
    <property type="entry name" value="AGAP008170-PA"/>
    <property type="match status" value="1"/>
</dbReference>
<evidence type="ECO:0000256" key="3">
    <source>
        <dbReference type="SAM" id="SignalP"/>
    </source>
</evidence>
<protein>
    <submittedName>
        <fullName evidence="4">Uncharacterized protein</fullName>
    </submittedName>
</protein>
<dbReference type="InterPro" id="IPR032675">
    <property type="entry name" value="LRR_dom_sf"/>
</dbReference>
<accession>A0A9J6C8D0</accession>
<evidence type="ECO:0000313" key="4">
    <source>
        <dbReference type="EMBL" id="KAG5678239.1"/>
    </source>
</evidence>
<comment type="caution">
    <text evidence="4">The sequence shown here is derived from an EMBL/GenBank/DDBJ whole genome shotgun (WGS) entry which is preliminary data.</text>
</comment>
<keyword evidence="2" id="KW-0677">Repeat</keyword>
<dbReference type="Pfam" id="PF13855">
    <property type="entry name" value="LRR_8"/>
    <property type="match status" value="1"/>
</dbReference>
<dbReference type="InterPro" id="IPR001611">
    <property type="entry name" value="Leu-rich_rpt"/>
</dbReference>